<sequence>MIFRIRELQDLFVDACVRFPNGDLAFLSFYGRDGSVQQLFASLQLGTQEGGLRQLTLVTASSSVETVISIGDVKRLDKHTGRLPKQTLFGGLLHCWIYDPSLLKPSRATRSGWVLQDCVHTSEADAADDRVWNLVKQVSEVPLMDHWREFILGELSTELLVDLTDEMCRPAGRIHPNFVRIPIDFSARISSYVRNGQLKLAVEA</sequence>
<evidence type="ECO:0000313" key="1">
    <source>
        <dbReference type="EMBL" id="MDH0735462.1"/>
    </source>
</evidence>
<comment type="caution">
    <text evidence="2">The sequence shown here is derived from an EMBL/GenBank/DDBJ whole genome shotgun (WGS) entry which is preliminary data.</text>
</comment>
<dbReference type="GeneID" id="92905930"/>
<evidence type="ECO:0000313" key="2">
    <source>
        <dbReference type="EMBL" id="PPA77575.1"/>
    </source>
</evidence>
<protein>
    <submittedName>
        <fullName evidence="2">Uncharacterized protein</fullName>
    </submittedName>
</protein>
<dbReference type="Proteomes" id="UP000239990">
    <property type="component" value="Unassembled WGS sequence"/>
</dbReference>
<dbReference type="OrthoDB" id="5563425at2"/>
<dbReference type="AlphaFoldDB" id="A0A2K8S0S3"/>
<dbReference type="RefSeq" id="WP_100854025.1">
    <property type="nucleotide sequence ID" value="NZ_CADIJT010000003.1"/>
</dbReference>
<gene>
    <name evidence="2" type="ORF">C4E15_06055</name>
    <name evidence="1" type="ORF">N5D93_06555</name>
</gene>
<dbReference type="KEGG" id="asw:CVS48_08300"/>
<name>A0A2K8S0S3_9BURK</name>
<reference evidence="1" key="2">
    <citation type="submission" date="2022-09" db="EMBL/GenBank/DDBJ databases">
        <title>Intensive care unit water sources are persistently colonized with multi-drug resistant bacteria and are the site of extensive horizontal gene transfer of antibiotic resistance genes.</title>
        <authorList>
            <person name="Diorio-Toth L."/>
        </authorList>
    </citation>
    <scope>NUCLEOTIDE SEQUENCE</scope>
    <source>
        <strain evidence="1">GD03843</strain>
    </source>
</reference>
<dbReference type="Proteomes" id="UP001161094">
    <property type="component" value="Unassembled WGS sequence"/>
</dbReference>
<proteinExistence type="predicted"/>
<evidence type="ECO:0000313" key="3">
    <source>
        <dbReference type="Proteomes" id="UP000239990"/>
    </source>
</evidence>
<accession>A0A2K8S0S3</accession>
<reference evidence="2 3" key="1">
    <citation type="submission" date="2018-02" db="EMBL/GenBank/DDBJ databases">
        <title>Draft Genome of Achromobacter spanius stain 6.</title>
        <authorList>
            <person name="Gunasekera T.S."/>
            <person name="Radwan O."/>
            <person name="Ruiz O.N."/>
        </authorList>
    </citation>
    <scope>NUCLEOTIDE SEQUENCE [LARGE SCALE GENOMIC DNA]</scope>
    <source>
        <strain evidence="2 3">6</strain>
    </source>
</reference>
<dbReference type="EMBL" id="PREU01000002">
    <property type="protein sequence ID" value="PPA77575.1"/>
    <property type="molecule type" value="Genomic_DNA"/>
</dbReference>
<dbReference type="EMBL" id="JAOCDZ010000003">
    <property type="protein sequence ID" value="MDH0735462.1"/>
    <property type="molecule type" value="Genomic_DNA"/>
</dbReference>
<organism evidence="2 3">
    <name type="scientific">Achromobacter spanius</name>
    <dbReference type="NCBI Taxonomy" id="217203"/>
    <lineage>
        <taxon>Bacteria</taxon>
        <taxon>Pseudomonadati</taxon>
        <taxon>Pseudomonadota</taxon>
        <taxon>Betaproteobacteria</taxon>
        <taxon>Burkholderiales</taxon>
        <taxon>Alcaligenaceae</taxon>
        <taxon>Achromobacter</taxon>
    </lineage>
</organism>